<proteinExistence type="predicted"/>
<feature type="region of interest" description="Disordered" evidence="2">
    <location>
        <begin position="65"/>
        <end position="86"/>
    </location>
</feature>
<dbReference type="OrthoDB" id="581105at2"/>
<dbReference type="SUPFAM" id="SSF48452">
    <property type="entry name" value="TPR-like"/>
    <property type="match status" value="2"/>
</dbReference>
<dbReference type="EMBL" id="CP034550">
    <property type="protein sequence ID" value="QFZ18422.1"/>
    <property type="molecule type" value="Genomic_DNA"/>
</dbReference>
<dbReference type="SUPFAM" id="SSF52540">
    <property type="entry name" value="P-loop containing nucleoside triphosphate hydrolases"/>
    <property type="match status" value="1"/>
</dbReference>
<dbReference type="PROSITE" id="PS50005">
    <property type="entry name" value="TPR"/>
    <property type="match status" value="1"/>
</dbReference>
<dbReference type="RefSeq" id="WP_051766760.1">
    <property type="nucleotide sequence ID" value="NZ_CP034550.1"/>
</dbReference>
<sequence>MELYPLVGTNTGSRMPDCGTEEDSGVLRMPKAWSLSSPVAWCSLGEHVEHAEGRAMAAIGESNRTRAVPGESEPITTKASGDGVGTRNEVTAVVGGTVVQAGVIAGGVHVHGQPEVRPPRQLPAMPTVFVGRERALADLDAAVDHRTPGEVPAGMTISTIGGTGGIGKTWLALCWAHRRLGRFPDGQLFVDLRGFTPNAEPVGPTTAIRGFLDALGVEPGRVPHDLDEQAALYRSLTADRCMLIVLDNALSAAQVEPLLPGGRSCVVVITGRRTLNGLVTRHGARHIPLDVLADDEARAALELRLGQARLDAEPAATSRLLAQCRGLPLALAIVAGRAHTSPSLPLAQATADIDEFGVTALDDDDPTASLPAVLGTSYRALSRQHRHVVRLLALAPGPDIGPTAAASLTGTAPDQAARALRVLHEASLLEQDGRNRYRMHDLVRRCTNERVEEPGESREALRRLVDHYLHTGRHADRLLYPHRDPLRTAPPAAGTRIQRLPGADEAMAWFDTEHPNLLAALHTAATHEWHHTVWQLAWTLDTFHFRRGRRADRLSVWKAAVHAASHIADPTARISAHRNLGIAYAVFEDPRSAIVHLHEALTLAEQHHAVSEQARTHQMLGWAWQWCGDFRRARDHADAALALHDRLDQPVRRADTLNQIGWYAAHLGDHDIAHERFRVALSLHAQHRNPDGEATALDGLGYVDHARGRHRDAIRHYERALVLRRRLGHTYGEADVLERLGHAHAALGDQDQARRIWLETLNRCEEQQREHDIARVRRLLAARPPVDGE</sequence>
<evidence type="ECO:0000313" key="3">
    <source>
        <dbReference type="EMBL" id="QFZ18422.1"/>
    </source>
</evidence>
<feature type="repeat" description="TPR" evidence="1">
    <location>
        <begin position="694"/>
        <end position="727"/>
    </location>
</feature>
<name>A0A5Q0GYH3_SACSY</name>
<evidence type="ECO:0000313" key="4">
    <source>
        <dbReference type="Proteomes" id="UP000325787"/>
    </source>
</evidence>
<protein>
    <submittedName>
        <fullName evidence="3">Tetratricopeptide repeat protein</fullName>
    </submittedName>
</protein>
<dbReference type="Pfam" id="PF13424">
    <property type="entry name" value="TPR_12"/>
    <property type="match status" value="1"/>
</dbReference>
<dbReference type="Gene3D" id="3.40.50.300">
    <property type="entry name" value="P-loop containing nucleotide triphosphate hydrolases"/>
    <property type="match status" value="1"/>
</dbReference>
<evidence type="ECO:0000256" key="2">
    <source>
        <dbReference type="SAM" id="MobiDB-lite"/>
    </source>
</evidence>
<dbReference type="Proteomes" id="UP000325787">
    <property type="component" value="Chromosome"/>
</dbReference>
<accession>A0A5Q0GYH3</accession>
<dbReference type="SMART" id="SM00028">
    <property type="entry name" value="TPR"/>
    <property type="match status" value="5"/>
</dbReference>
<gene>
    <name evidence="3" type="ORF">EKG83_13855</name>
</gene>
<reference evidence="4" key="1">
    <citation type="journal article" date="2021" name="Curr. Microbiol.">
        <title>Complete genome of nocamycin-producing strain Saccharothrix syringae NRRL B-16468 reveals the biosynthetic potential for secondary metabolites.</title>
        <authorList>
            <person name="Mo X."/>
            <person name="Yang S."/>
        </authorList>
    </citation>
    <scope>NUCLEOTIDE SEQUENCE [LARGE SCALE GENOMIC DNA]</scope>
    <source>
        <strain evidence="4">ATCC 51364 / DSM 43886 / JCM 6844 / KCTC 9398 / NBRC 14523 / NRRL B-16468 / INA 2240</strain>
    </source>
</reference>
<dbReference type="InterPro" id="IPR027417">
    <property type="entry name" value="P-loop_NTPase"/>
</dbReference>
<dbReference type="Gene3D" id="1.25.40.10">
    <property type="entry name" value="Tetratricopeptide repeat domain"/>
    <property type="match status" value="1"/>
</dbReference>
<keyword evidence="1" id="KW-0802">TPR repeat</keyword>
<dbReference type="InterPro" id="IPR019734">
    <property type="entry name" value="TPR_rpt"/>
</dbReference>
<dbReference type="KEGG" id="ssyi:EKG83_13855"/>
<dbReference type="AlphaFoldDB" id="A0A5Q0GYH3"/>
<dbReference type="PRINTS" id="PR00364">
    <property type="entry name" value="DISEASERSIST"/>
</dbReference>
<organism evidence="3 4">
    <name type="scientific">Saccharothrix syringae</name>
    <name type="common">Nocardiopsis syringae</name>
    <dbReference type="NCBI Taxonomy" id="103733"/>
    <lineage>
        <taxon>Bacteria</taxon>
        <taxon>Bacillati</taxon>
        <taxon>Actinomycetota</taxon>
        <taxon>Actinomycetes</taxon>
        <taxon>Pseudonocardiales</taxon>
        <taxon>Pseudonocardiaceae</taxon>
        <taxon>Saccharothrix</taxon>
    </lineage>
</organism>
<dbReference type="PANTHER" id="PTHR47691">
    <property type="entry name" value="REGULATOR-RELATED"/>
    <property type="match status" value="1"/>
</dbReference>
<dbReference type="InterPro" id="IPR011990">
    <property type="entry name" value="TPR-like_helical_dom_sf"/>
</dbReference>
<dbReference type="PANTHER" id="PTHR47691:SF3">
    <property type="entry name" value="HTH-TYPE TRANSCRIPTIONAL REGULATOR RV0890C-RELATED"/>
    <property type="match status" value="1"/>
</dbReference>
<keyword evidence="4" id="KW-1185">Reference proteome</keyword>
<evidence type="ECO:0000256" key="1">
    <source>
        <dbReference type="PROSITE-ProRule" id="PRU00339"/>
    </source>
</evidence>